<evidence type="ECO:0000256" key="9">
    <source>
        <dbReference type="ARBA" id="ARBA00022679"/>
    </source>
</evidence>
<evidence type="ECO:0000256" key="19">
    <source>
        <dbReference type="HAMAP-Rule" id="MF_00719"/>
    </source>
</evidence>
<name>A0A9D2NA22_9FIRM</name>
<keyword evidence="13 19" id="KW-0472">Membrane</keyword>
<comment type="catalytic activity">
    <reaction evidence="18 19">
        <text>alpha-ribazole 5'-phosphate + adenosylcob(III)inamide-GDP = adenosylcob(III)alamin 5'-phosphate + GMP + H(+)</text>
        <dbReference type="Rhea" id="RHEA:23560"/>
        <dbReference type="ChEBI" id="CHEBI:15378"/>
        <dbReference type="ChEBI" id="CHEBI:57918"/>
        <dbReference type="ChEBI" id="CHEBI:58115"/>
        <dbReference type="ChEBI" id="CHEBI:60487"/>
        <dbReference type="ChEBI" id="CHEBI:60493"/>
        <dbReference type="EC" id="2.7.8.26"/>
    </reaction>
</comment>
<dbReference type="PANTHER" id="PTHR34148">
    <property type="entry name" value="ADENOSYLCOBINAMIDE-GDP RIBAZOLETRANSFERASE"/>
    <property type="match status" value="1"/>
</dbReference>
<comment type="similarity">
    <text evidence="4 19">Belongs to the CobS family.</text>
</comment>
<evidence type="ECO:0000256" key="16">
    <source>
        <dbReference type="ARBA" id="ARBA00032853"/>
    </source>
</evidence>
<dbReference type="GO" id="GO:0051073">
    <property type="term" value="F:adenosylcobinamide-GDP ribazoletransferase activity"/>
    <property type="evidence" value="ECO:0007669"/>
    <property type="project" value="UniProtKB-UniRule"/>
</dbReference>
<feature type="transmembrane region" description="Helical" evidence="19">
    <location>
        <begin position="36"/>
        <end position="55"/>
    </location>
</feature>
<dbReference type="GO" id="GO:0008818">
    <property type="term" value="F:cobalamin 5'-phosphate synthase activity"/>
    <property type="evidence" value="ECO:0007669"/>
    <property type="project" value="UniProtKB-UniRule"/>
</dbReference>
<comment type="pathway">
    <text evidence="3 19">Cofactor biosynthesis; adenosylcobalamin biosynthesis; adenosylcobalamin from cob(II)yrinate a,c-diamide: step 7/7.</text>
</comment>
<proteinExistence type="inferred from homology"/>
<feature type="transmembrane region" description="Helical" evidence="19">
    <location>
        <begin position="67"/>
        <end position="86"/>
    </location>
</feature>
<comment type="catalytic activity">
    <reaction evidence="17 19">
        <text>alpha-ribazole + adenosylcob(III)inamide-GDP = adenosylcob(III)alamin + GMP + H(+)</text>
        <dbReference type="Rhea" id="RHEA:16049"/>
        <dbReference type="ChEBI" id="CHEBI:10329"/>
        <dbReference type="ChEBI" id="CHEBI:15378"/>
        <dbReference type="ChEBI" id="CHEBI:18408"/>
        <dbReference type="ChEBI" id="CHEBI:58115"/>
        <dbReference type="ChEBI" id="CHEBI:60487"/>
        <dbReference type="EC" id="2.7.8.26"/>
    </reaction>
</comment>
<dbReference type="EC" id="2.7.8.26" evidence="5 19"/>
<dbReference type="EMBL" id="DWWU01000037">
    <property type="protein sequence ID" value="HJC15938.1"/>
    <property type="molecule type" value="Genomic_DNA"/>
</dbReference>
<reference evidence="20" key="2">
    <citation type="submission" date="2021-04" db="EMBL/GenBank/DDBJ databases">
        <authorList>
            <person name="Gilroy R."/>
        </authorList>
    </citation>
    <scope>NUCLEOTIDE SEQUENCE</scope>
    <source>
        <strain evidence="20">CHK185-5351</strain>
    </source>
</reference>
<evidence type="ECO:0000256" key="17">
    <source>
        <dbReference type="ARBA" id="ARBA00048623"/>
    </source>
</evidence>
<dbReference type="GO" id="GO:0005886">
    <property type="term" value="C:plasma membrane"/>
    <property type="evidence" value="ECO:0007669"/>
    <property type="project" value="UniProtKB-SubCell"/>
</dbReference>
<comment type="subcellular location">
    <subcellularLocation>
        <location evidence="2 19">Cell membrane</location>
        <topology evidence="2 19">Multi-pass membrane protein</topology>
    </subcellularLocation>
</comment>
<evidence type="ECO:0000256" key="14">
    <source>
        <dbReference type="ARBA" id="ARBA00025228"/>
    </source>
</evidence>
<evidence type="ECO:0000256" key="4">
    <source>
        <dbReference type="ARBA" id="ARBA00010561"/>
    </source>
</evidence>
<feature type="transmembrane region" description="Helical" evidence="19">
    <location>
        <begin position="232"/>
        <end position="253"/>
    </location>
</feature>
<evidence type="ECO:0000256" key="13">
    <source>
        <dbReference type="ARBA" id="ARBA00023136"/>
    </source>
</evidence>
<evidence type="ECO:0000256" key="3">
    <source>
        <dbReference type="ARBA" id="ARBA00004663"/>
    </source>
</evidence>
<evidence type="ECO:0000256" key="5">
    <source>
        <dbReference type="ARBA" id="ARBA00013200"/>
    </source>
</evidence>
<evidence type="ECO:0000256" key="2">
    <source>
        <dbReference type="ARBA" id="ARBA00004651"/>
    </source>
</evidence>
<keyword evidence="10 19" id="KW-0812">Transmembrane</keyword>
<keyword evidence="9 19" id="KW-0808">Transferase</keyword>
<feature type="transmembrane region" description="Helical" evidence="19">
    <location>
        <begin position="179"/>
        <end position="212"/>
    </location>
</feature>
<evidence type="ECO:0000256" key="18">
    <source>
        <dbReference type="ARBA" id="ARBA00049504"/>
    </source>
</evidence>
<dbReference type="PANTHER" id="PTHR34148:SF1">
    <property type="entry name" value="ADENOSYLCOBINAMIDE-GDP RIBAZOLETRANSFERASE"/>
    <property type="match status" value="1"/>
</dbReference>
<dbReference type="Proteomes" id="UP000823849">
    <property type="component" value="Unassembled WGS sequence"/>
</dbReference>
<feature type="transmembrane region" description="Helical" evidence="19">
    <location>
        <begin position="107"/>
        <end position="130"/>
    </location>
</feature>
<comment type="caution">
    <text evidence="20">The sequence shown here is derived from an EMBL/GenBank/DDBJ whole genome shotgun (WGS) entry which is preliminary data.</text>
</comment>
<keyword evidence="11 19" id="KW-0460">Magnesium</keyword>
<sequence length="257" mass="28211">MKMLWNNFKVAFAMYSKIPMPAADWEKESMQYAMCFFPWVGLAVGLLEFVCWKILSTLEAGGLFRAAVMVLLPVLVTGGIHLDGYLDTMDALSSWREKERRLEILKDSHAGAFAVIMGGVWFTAALGAAGEISESVLPAFCSLFWISRCFSALSVLWFPNANPKGTAAAFGKQAQRKTVTAVIVVYLAAACVFLGWIHPVLLTAVAAAALVWLYYRRMSEKYFGGITGDLAGWFVSVCEAVGMIWLALCGLGMEKFV</sequence>
<feature type="transmembrane region" description="Helical" evidence="19">
    <location>
        <begin position="136"/>
        <end position="158"/>
    </location>
</feature>
<protein>
    <recommendedName>
        <fullName evidence="6 19">Adenosylcobinamide-GDP ribazoletransferase</fullName>
        <ecNumber evidence="5 19">2.7.8.26</ecNumber>
    </recommendedName>
    <alternativeName>
        <fullName evidence="16 19">Cobalamin synthase</fullName>
    </alternativeName>
    <alternativeName>
        <fullName evidence="15 19">Cobalamin-5'-phosphate synthase</fullName>
    </alternativeName>
</protein>
<evidence type="ECO:0000256" key="8">
    <source>
        <dbReference type="ARBA" id="ARBA00022573"/>
    </source>
</evidence>
<dbReference type="InterPro" id="IPR003805">
    <property type="entry name" value="CobS"/>
</dbReference>
<evidence type="ECO:0000256" key="10">
    <source>
        <dbReference type="ARBA" id="ARBA00022692"/>
    </source>
</evidence>
<evidence type="ECO:0000256" key="11">
    <source>
        <dbReference type="ARBA" id="ARBA00022842"/>
    </source>
</evidence>
<organism evidence="20 21">
    <name type="scientific">Candidatus Fusicatenibacter intestinigallinarum</name>
    <dbReference type="NCBI Taxonomy" id="2838598"/>
    <lineage>
        <taxon>Bacteria</taxon>
        <taxon>Bacillati</taxon>
        <taxon>Bacillota</taxon>
        <taxon>Clostridia</taxon>
        <taxon>Lachnospirales</taxon>
        <taxon>Lachnospiraceae</taxon>
        <taxon>Fusicatenibacter</taxon>
    </lineage>
</organism>
<dbReference type="GO" id="GO:0009236">
    <property type="term" value="P:cobalamin biosynthetic process"/>
    <property type="evidence" value="ECO:0007669"/>
    <property type="project" value="UniProtKB-UniRule"/>
</dbReference>
<keyword evidence="7 19" id="KW-1003">Cell membrane</keyword>
<evidence type="ECO:0000256" key="6">
    <source>
        <dbReference type="ARBA" id="ARBA00015850"/>
    </source>
</evidence>
<dbReference type="AlphaFoldDB" id="A0A9D2NA22"/>
<reference evidence="20" key="1">
    <citation type="journal article" date="2021" name="PeerJ">
        <title>Extensive microbial diversity within the chicken gut microbiome revealed by metagenomics and culture.</title>
        <authorList>
            <person name="Gilroy R."/>
            <person name="Ravi A."/>
            <person name="Getino M."/>
            <person name="Pursley I."/>
            <person name="Horton D.L."/>
            <person name="Alikhan N.F."/>
            <person name="Baker D."/>
            <person name="Gharbi K."/>
            <person name="Hall N."/>
            <person name="Watson M."/>
            <person name="Adriaenssens E.M."/>
            <person name="Foster-Nyarko E."/>
            <person name="Jarju S."/>
            <person name="Secka A."/>
            <person name="Antonio M."/>
            <person name="Oren A."/>
            <person name="Chaudhuri R.R."/>
            <person name="La Ragione R."/>
            <person name="Hildebrand F."/>
            <person name="Pallen M.J."/>
        </authorList>
    </citation>
    <scope>NUCLEOTIDE SEQUENCE</scope>
    <source>
        <strain evidence="20">CHK185-5351</strain>
    </source>
</reference>
<comment type="function">
    <text evidence="14 19">Joins adenosylcobinamide-GDP and alpha-ribazole to generate adenosylcobalamin (Ado-cobalamin). Also synthesizes adenosylcobalamin 5'-phosphate from adenosylcobinamide-GDP and alpha-ribazole 5'-phosphate.</text>
</comment>
<keyword evidence="12 19" id="KW-1133">Transmembrane helix</keyword>
<evidence type="ECO:0000256" key="15">
    <source>
        <dbReference type="ARBA" id="ARBA00032605"/>
    </source>
</evidence>
<evidence type="ECO:0000256" key="1">
    <source>
        <dbReference type="ARBA" id="ARBA00001946"/>
    </source>
</evidence>
<evidence type="ECO:0000313" key="21">
    <source>
        <dbReference type="Proteomes" id="UP000823849"/>
    </source>
</evidence>
<evidence type="ECO:0000256" key="7">
    <source>
        <dbReference type="ARBA" id="ARBA00022475"/>
    </source>
</evidence>
<evidence type="ECO:0000313" key="20">
    <source>
        <dbReference type="EMBL" id="HJC15938.1"/>
    </source>
</evidence>
<dbReference type="HAMAP" id="MF_00719">
    <property type="entry name" value="CobS"/>
    <property type="match status" value="1"/>
</dbReference>
<accession>A0A9D2NA22</accession>
<dbReference type="Pfam" id="PF02654">
    <property type="entry name" value="CobS"/>
    <property type="match status" value="1"/>
</dbReference>
<comment type="cofactor">
    <cofactor evidence="1 19">
        <name>Mg(2+)</name>
        <dbReference type="ChEBI" id="CHEBI:18420"/>
    </cofactor>
</comment>
<gene>
    <name evidence="19" type="primary">cobS</name>
    <name evidence="20" type="ORF">H9705_08975</name>
</gene>
<keyword evidence="8 19" id="KW-0169">Cobalamin biosynthesis</keyword>
<evidence type="ECO:0000256" key="12">
    <source>
        <dbReference type="ARBA" id="ARBA00022989"/>
    </source>
</evidence>